<dbReference type="Proteomes" id="UP001312865">
    <property type="component" value="Unassembled WGS sequence"/>
</dbReference>
<evidence type="ECO:0000256" key="2">
    <source>
        <dbReference type="ARBA" id="ARBA00023125"/>
    </source>
</evidence>
<feature type="domain" description="HTH araC/xylS-type" evidence="4">
    <location>
        <begin position="6"/>
        <end position="104"/>
    </location>
</feature>
<comment type="caution">
    <text evidence="5">The sequence shown here is derived from an EMBL/GenBank/DDBJ whole genome shotgun (WGS) entry which is preliminary data.</text>
</comment>
<keyword evidence="6" id="KW-1185">Reference proteome</keyword>
<dbReference type="Pfam" id="PF12833">
    <property type="entry name" value="HTH_18"/>
    <property type="match status" value="1"/>
</dbReference>
<dbReference type="EMBL" id="JBBAXC010000007">
    <property type="protein sequence ID" value="MEI5907476.1"/>
    <property type="molecule type" value="Genomic_DNA"/>
</dbReference>
<evidence type="ECO:0000313" key="6">
    <source>
        <dbReference type="Proteomes" id="UP001312865"/>
    </source>
</evidence>
<dbReference type="InterPro" id="IPR018062">
    <property type="entry name" value="HTH_AraC-typ_CS"/>
</dbReference>
<dbReference type="InterPro" id="IPR009057">
    <property type="entry name" value="Homeodomain-like_sf"/>
</dbReference>
<dbReference type="Gene3D" id="3.20.80.10">
    <property type="entry name" value="Regulatory factor, effector binding domain"/>
    <property type="match status" value="1"/>
</dbReference>
<keyword evidence="1" id="KW-0805">Transcription regulation</keyword>
<sequence>MLKRMNDCIQYIEEHLDQTIDLDELARLSTSSKFHFQRLFLLLTGYTLAEYIRKRRLTLAAQALMNSEVKVIDVALTYGYETPESFSKAFRKAHGVSPSQVKGPGTTLKAFPRISFQISLKGESEMNYKVVEKEAFKVIGKSKRISSVDGRNLKEIPMFWDEVVSEGVIDRICNVAGTDDTVGVCMEFDDQHNEFTYVIGAETVKSQKEFEEKEIPARTWAVFESVGAMPDAIQGVWKRIYSEWFPSTGYEHAGGPELELYPPGNPNDPNYRCEVWIPIQKK</sequence>
<accession>A0ABU8HDN6</accession>
<dbReference type="SMART" id="SM00871">
    <property type="entry name" value="AraC_E_bind"/>
    <property type="match status" value="1"/>
</dbReference>
<dbReference type="InterPro" id="IPR018060">
    <property type="entry name" value="HTH_AraC"/>
</dbReference>
<dbReference type="SUPFAM" id="SSF55136">
    <property type="entry name" value="Probable bacterial effector-binding domain"/>
    <property type="match status" value="1"/>
</dbReference>
<reference evidence="5 6" key="1">
    <citation type="journal article" date="2018" name="J. Microbiol.">
        <title>Bacillus spongiae sp. nov., isolated from sponge of Jeju Island.</title>
        <authorList>
            <person name="Lee G.E."/>
            <person name="Im W.T."/>
            <person name="Park J.S."/>
        </authorList>
    </citation>
    <scope>NUCLEOTIDE SEQUENCE [LARGE SCALE GENOMIC DNA]</scope>
    <source>
        <strain evidence="5 6">135PIL107-10</strain>
    </source>
</reference>
<dbReference type="InterPro" id="IPR020449">
    <property type="entry name" value="Tscrpt_reg_AraC-type_HTH"/>
</dbReference>
<dbReference type="InterPro" id="IPR029441">
    <property type="entry name" value="Cass2"/>
</dbReference>
<dbReference type="PROSITE" id="PS00041">
    <property type="entry name" value="HTH_ARAC_FAMILY_1"/>
    <property type="match status" value="1"/>
</dbReference>
<evidence type="ECO:0000256" key="1">
    <source>
        <dbReference type="ARBA" id="ARBA00023015"/>
    </source>
</evidence>
<gene>
    <name evidence="5" type="ORF">WAK64_10445</name>
</gene>
<evidence type="ECO:0000259" key="4">
    <source>
        <dbReference type="PROSITE" id="PS01124"/>
    </source>
</evidence>
<dbReference type="SMART" id="SM00342">
    <property type="entry name" value="HTH_ARAC"/>
    <property type="match status" value="1"/>
</dbReference>
<dbReference type="Pfam" id="PF14526">
    <property type="entry name" value="Cass2"/>
    <property type="match status" value="1"/>
</dbReference>
<dbReference type="RefSeq" id="WP_336586987.1">
    <property type="nucleotide sequence ID" value="NZ_JBBAXC010000007.1"/>
</dbReference>
<evidence type="ECO:0000313" key="5">
    <source>
        <dbReference type="EMBL" id="MEI5907476.1"/>
    </source>
</evidence>
<dbReference type="PANTHER" id="PTHR47504">
    <property type="entry name" value="RIGHT ORIGIN-BINDING PROTEIN"/>
    <property type="match status" value="1"/>
</dbReference>
<protein>
    <submittedName>
        <fullName evidence="5">AraC family transcriptional regulator</fullName>
    </submittedName>
</protein>
<keyword evidence="2" id="KW-0238">DNA-binding</keyword>
<dbReference type="InterPro" id="IPR011256">
    <property type="entry name" value="Reg_factor_effector_dom_sf"/>
</dbReference>
<dbReference type="Gene3D" id="1.10.10.60">
    <property type="entry name" value="Homeodomain-like"/>
    <property type="match status" value="2"/>
</dbReference>
<dbReference type="SUPFAM" id="SSF46689">
    <property type="entry name" value="Homeodomain-like"/>
    <property type="match status" value="2"/>
</dbReference>
<dbReference type="PRINTS" id="PR00032">
    <property type="entry name" value="HTHARAC"/>
</dbReference>
<dbReference type="PROSITE" id="PS01124">
    <property type="entry name" value="HTH_ARAC_FAMILY_2"/>
    <property type="match status" value="1"/>
</dbReference>
<dbReference type="InterPro" id="IPR010499">
    <property type="entry name" value="AraC_E-bd"/>
</dbReference>
<keyword evidence="3" id="KW-0804">Transcription</keyword>
<evidence type="ECO:0000256" key="3">
    <source>
        <dbReference type="ARBA" id="ARBA00023163"/>
    </source>
</evidence>
<name>A0ABU8HDN6_9BACI</name>
<dbReference type="InterPro" id="IPR050959">
    <property type="entry name" value="MarA-like"/>
</dbReference>
<organism evidence="5 6">
    <name type="scientific">Bacillus spongiae</name>
    <dbReference type="NCBI Taxonomy" id="2683610"/>
    <lineage>
        <taxon>Bacteria</taxon>
        <taxon>Bacillati</taxon>
        <taxon>Bacillota</taxon>
        <taxon>Bacilli</taxon>
        <taxon>Bacillales</taxon>
        <taxon>Bacillaceae</taxon>
        <taxon>Bacillus</taxon>
    </lineage>
</organism>
<dbReference type="PANTHER" id="PTHR47504:SF5">
    <property type="entry name" value="RIGHT ORIGIN-BINDING PROTEIN"/>
    <property type="match status" value="1"/>
</dbReference>
<proteinExistence type="predicted"/>